<dbReference type="InterPro" id="IPR007372">
    <property type="entry name" value="Lipid/polyisoprenoid-bd_YceI"/>
</dbReference>
<evidence type="ECO:0000313" key="2">
    <source>
        <dbReference type="EMBL" id="KAA9129981.1"/>
    </source>
</evidence>
<evidence type="ECO:0000256" key="1">
    <source>
        <dbReference type="ARBA" id="ARBA00008812"/>
    </source>
</evidence>
<organism evidence="2 3">
    <name type="scientific">Microbacterium caowuchunii</name>
    <dbReference type="NCBI Taxonomy" id="2614638"/>
    <lineage>
        <taxon>Bacteria</taxon>
        <taxon>Bacillati</taxon>
        <taxon>Actinomycetota</taxon>
        <taxon>Actinomycetes</taxon>
        <taxon>Micrococcales</taxon>
        <taxon>Microbacteriaceae</taxon>
        <taxon>Microbacterium</taxon>
    </lineage>
</organism>
<dbReference type="AlphaFoldDB" id="A0A5J6KUA9"/>
<dbReference type="Pfam" id="PF04264">
    <property type="entry name" value="YceI"/>
    <property type="match status" value="1"/>
</dbReference>
<dbReference type="SUPFAM" id="SSF101874">
    <property type="entry name" value="YceI-like"/>
    <property type="match status" value="1"/>
</dbReference>
<dbReference type="PANTHER" id="PTHR34406">
    <property type="entry name" value="PROTEIN YCEI"/>
    <property type="match status" value="1"/>
</dbReference>
<dbReference type="PANTHER" id="PTHR34406:SF1">
    <property type="entry name" value="PROTEIN YCEI"/>
    <property type="match status" value="1"/>
</dbReference>
<name>A0A5J6KUA9_9MICO</name>
<accession>A0A5N0T575</accession>
<accession>A0A5J6KUA9</accession>
<dbReference type="Proteomes" id="UP000326838">
    <property type="component" value="Unassembled WGS sequence"/>
</dbReference>
<dbReference type="EMBL" id="VYUY01000022">
    <property type="protein sequence ID" value="KAA9129981.1"/>
    <property type="molecule type" value="Genomic_DNA"/>
</dbReference>
<gene>
    <name evidence="2" type="ORF">F6B40_14940</name>
</gene>
<protein>
    <submittedName>
        <fullName evidence="2">YceI family protein</fullName>
    </submittedName>
</protein>
<dbReference type="Gene3D" id="2.40.128.110">
    <property type="entry name" value="Lipid/polyisoprenoid-binding, YceI-like"/>
    <property type="match status" value="1"/>
</dbReference>
<evidence type="ECO:0000313" key="3">
    <source>
        <dbReference type="Proteomes" id="UP000326838"/>
    </source>
</evidence>
<comment type="similarity">
    <text evidence="1">Belongs to the UPF0312 family.</text>
</comment>
<keyword evidence="3" id="KW-1185">Reference proteome</keyword>
<comment type="caution">
    <text evidence="2">The sequence shown here is derived from an EMBL/GenBank/DDBJ whole genome shotgun (WGS) entry which is preliminary data.</text>
</comment>
<reference evidence="3" key="1">
    <citation type="submission" date="2019-09" db="EMBL/GenBank/DDBJ databases">
        <title>Mumia zhuanghuii sp. nov. isolated from the intestinal contents of plateau pika (Ochotona curzoniae) in the Qinghai-Tibet plateau of China.</title>
        <authorList>
            <person name="Tian Z."/>
        </authorList>
    </citation>
    <scope>NUCLEOTIDE SEQUENCE [LARGE SCALE GENOMIC DNA]</scope>
    <source>
        <strain evidence="3">L-033</strain>
    </source>
</reference>
<dbReference type="SMART" id="SM00867">
    <property type="entry name" value="YceI"/>
    <property type="match status" value="1"/>
</dbReference>
<proteinExistence type="inferred from homology"/>
<dbReference type="InterPro" id="IPR036761">
    <property type="entry name" value="TTHA0802/YceI-like_sf"/>
</dbReference>
<sequence>MTEETTAQTIEIPGYKSGTWVLDPSHSEVSFSVRHMMISKVRGTFDVKSGTIVAPENPLGVEVTASADVASINTKDEGRDAHLRSAEFFDAENHPSLDFVSTGVRLVDGDFLVDGDLSIHGVTRPVTFEVEFGGFGTDPWGNYKAGATAKTVINREDFGLTWNAALETGGVLVGKDVTIVLDLQGTIQA</sequence>
<dbReference type="RefSeq" id="WP_150895443.1">
    <property type="nucleotide sequence ID" value="NZ_CP044231.1"/>
</dbReference>